<protein>
    <submittedName>
        <fullName evidence="1">Uncharacterized protein</fullName>
    </submittedName>
</protein>
<evidence type="ECO:0000313" key="2">
    <source>
        <dbReference type="Proteomes" id="UP000269945"/>
    </source>
</evidence>
<dbReference type="EMBL" id="CYRY02044419">
    <property type="protein sequence ID" value="VCX39357.1"/>
    <property type="molecule type" value="Genomic_DNA"/>
</dbReference>
<evidence type="ECO:0000313" key="1">
    <source>
        <dbReference type="EMBL" id="VCX39357.1"/>
    </source>
</evidence>
<proteinExistence type="predicted"/>
<feature type="non-terminal residue" evidence="1">
    <location>
        <position position="1"/>
    </location>
</feature>
<organism evidence="1 2">
    <name type="scientific">Gulo gulo</name>
    <name type="common">Wolverine</name>
    <name type="synonym">Gluton</name>
    <dbReference type="NCBI Taxonomy" id="48420"/>
    <lineage>
        <taxon>Eukaryota</taxon>
        <taxon>Metazoa</taxon>
        <taxon>Chordata</taxon>
        <taxon>Craniata</taxon>
        <taxon>Vertebrata</taxon>
        <taxon>Euteleostomi</taxon>
        <taxon>Mammalia</taxon>
        <taxon>Eutheria</taxon>
        <taxon>Laurasiatheria</taxon>
        <taxon>Carnivora</taxon>
        <taxon>Caniformia</taxon>
        <taxon>Musteloidea</taxon>
        <taxon>Mustelidae</taxon>
        <taxon>Guloninae</taxon>
        <taxon>Gulo</taxon>
    </lineage>
</organism>
<gene>
    <name evidence="1" type="ORF">BN2614_LOCUS2</name>
</gene>
<accession>A0A9X9M8Z5</accession>
<name>A0A9X9M8Z5_GULGU</name>
<dbReference type="Proteomes" id="UP000269945">
    <property type="component" value="Unassembled WGS sequence"/>
</dbReference>
<comment type="caution">
    <text evidence="1">The sequence shown here is derived from an EMBL/GenBank/DDBJ whole genome shotgun (WGS) entry which is preliminary data.</text>
</comment>
<keyword evidence="2" id="KW-1185">Reference proteome</keyword>
<dbReference type="AlphaFoldDB" id="A0A9X9M8Z5"/>
<sequence>PREQYGSPAALLKPSKEIWPGFSLLPHLLRFTQSDREIQPQYVLPVFPSIRRI</sequence>
<reference evidence="1 2" key="1">
    <citation type="submission" date="2018-10" db="EMBL/GenBank/DDBJ databases">
        <authorList>
            <person name="Ekblom R."/>
            <person name="Jareborg N."/>
        </authorList>
    </citation>
    <scope>NUCLEOTIDE SEQUENCE [LARGE SCALE GENOMIC DNA]</scope>
    <source>
        <tissue evidence="1">Muscle</tissue>
    </source>
</reference>